<evidence type="ECO:0000313" key="2">
    <source>
        <dbReference type="EMBL" id="GFE21578.1"/>
    </source>
</evidence>
<name>A0A640TDX7_STRNI</name>
<dbReference type="EMBL" id="BLIP01000001">
    <property type="protein sequence ID" value="GFE21578.1"/>
    <property type="molecule type" value="Genomic_DNA"/>
</dbReference>
<protein>
    <submittedName>
        <fullName evidence="2">Uncharacterized protein</fullName>
    </submittedName>
</protein>
<feature type="compositionally biased region" description="Basic and acidic residues" evidence="1">
    <location>
        <begin position="148"/>
        <end position="157"/>
    </location>
</feature>
<dbReference type="Proteomes" id="UP000429552">
    <property type="component" value="Unassembled WGS sequence"/>
</dbReference>
<reference evidence="2 3" key="1">
    <citation type="submission" date="2019-12" db="EMBL/GenBank/DDBJ databases">
        <title>Whole genome shotgun sequence of Streptomyces libani subsp. libani NBRC 13452.</title>
        <authorList>
            <person name="Ichikawa N."/>
            <person name="Kimura A."/>
            <person name="Kitahashi Y."/>
            <person name="Komaki H."/>
            <person name="Tamura T."/>
        </authorList>
    </citation>
    <scope>NUCLEOTIDE SEQUENCE [LARGE SCALE GENOMIC DNA]</scope>
    <source>
        <strain evidence="2 3">NBRC 13452</strain>
    </source>
</reference>
<sequence length="157" mass="15957">MWGIVAGGRWPGDGIFPATVHTFLGGYFGVREASEKASWSGVPPHRPVSWGHDRAICAAGAAADGGAWCAPPGFGPSAGRAAGVAYLFARRPPASARTGRAPAESASGSAVPPHPWATPPDAPPPTRLPPLDASSHAPDGGHPAHHLTHPDGGHLTR</sequence>
<feature type="compositionally biased region" description="Pro residues" evidence="1">
    <location>
        <begin position="112"/>
        <end position="128"/>
    </location>
</feature>
<evidence type="ECO:0000313" key="3">
    <source>
        <dbReference type="Proteomes" id="UP000429552"/>
    </source>
</evidence>
<feature type="region of interest" description="Disordered" evidence="1">
    <location>
        <begin position="93"/>
        <end position="157"/>
    </location>
</feature>
<gene>
    <name evidence="2" type="ORF">Sliba_20310</name>
</gene>
<proteinExistence type="predicted"/>
<dbReference type="AlphaFoldDB" id="A0A640TDX7"/>
<organism evidence="2 3">
    <name type="scientific">Streptomyces nigrescens</name>
    <dbReference type="NCBI Taxonomy" id="1920"/>
    <lineage>
        <taxon>Bacteria</taxon>
        <taxon>Bacillati</taxon>
        <taxon>Actinomycetota</taxon>
        <taxon>Actinomycetes</taxon>
        <taxon>Kitasatosporales</taxon>
        <taxon>Streptomycetaceae</taxon>
        <taxon>Streptomyces</taxon>
    </lineage>
</organism>
<accession>A0A640TDX7</accession>
<comment type="caution">
    <text evidence="2">The sequence shown here is derived from an EMBL/GenBank/DDBJ whole genome shotgun (WGS) entry which is preliminary data.</text>
</comment>
<evidence type="ECO:0000256" key="1">
    <source>
        <dbReference type="SAM" id="MobiDB-lite"/>
    </source>
</evidence>